<dbReference type="Proteomes" id="UP001556692">
    <property type="component" value="Unassembled WGS sequence"/>
</dbReference>
<reference evidence="1 2" key="1">
    <citation type="submission" date="2024-05" db="EMBL/GenBank/DDBJ databases">
        <authorList>
            <person name="Jiang F."/>
        </authorList>
    </citation>
    <scope>NUCLEOTIDE SEQUENCE [LARGE SCALE GENOMIC DNA]</scope>
    <source>
        <strain evidence="1 2">LZ166</strain>
    </source>
</reference>
<accession>A0ABV3SJ97</accession>
<keyword evidence="2" id="KW-1185">Reference proteome</keyword>
<name>A0ABV3SJ97_9HYPH</name>
<dbReference type="RefSeq" id="WP_367954728.1">
    <property type="nucleotide sequence ID" value="NZ_JBDPGJ010000003.1"/>
</dbReference>
<evidence type="ECO:0000313" key="1">
    <source>
        <dbReference type="EMBL" id="MEX0406847.1"/>
    </source>
</evidence>
<evidence type="ECO:0000313" key="2">
    <source>
        <dbReference type="Proteomes" id="UP001556692"/>
    </source>
</evidence>
<gene>
    <name evidence="1" type="ORF">ABGN05_14365</name>
</gene>
<dbReference type="EMBL" id="JBDPGJ010000003">
    <property type="protein sequence ID" value="MEX0406847.1"/>
    <property type="molecule type" value="Genomic_DNA"/>
</dbReference>
<sequence>MDGSQKGKREVFGFDMCLDDIKVIVFKEPVTLGAWTDPEIDWQIQALKNDLDTLAADMKKAALKHF</sequence>
<organism evidence="1 2">
    <name type="scientific">Aquibium pacificus</name>
    <dbReference type="NCBI Taxonomy" id="3153579"/>
    <lineage>
        <taxon>Bacteria</taxon>
        <taxon>Pseudomonadati</taxon>
        <taxon>Pseudomonadota</taxon>
        <taxon>Alphaproteobacteria</taxon>
        <taxon>Hyphomicrobiales</taxon>
        <taxon>Phyllobacteriaceae</taxon>
        <taxon>Aquibium</taxon>
    </lineage>
</organism>
<proteinExistence type="predicted"/>
<protein>
    <submittedName>
        <fullName evidence="1">Uncharacterized protein</fullName>
    </submittedName>
</protein>
<comment type="caution">
    <text evidence="1">The sequence shown here is derived from an EMBL/GenBank/DDBJ whole genome shotgun (WGS) entry which is preliminary data.</text>
</comment>